<evidence type="ECO:0000313" key="6">
    <source>
        <dbReference type="EMBL" id="SMA49443.1"/>
    </source>
</evidence>
<dbReference type="SUPFAM" id="SSF54826">
    <property type="entry name" value="Enolase N-terminal domain-like"/>
    <property type="match status" value="1"/>
</dbReference>
<keyword evidence="1" id="KW-0479">Metal-binding</keyword>
<evidence type="ECO:0000256" key="2">
    <source>
        <dbReference type="ARBA" id="ARBA00022842"/>
    </source>
</evidence>
<evidence type="ECO:0000256" key="4">
    <source>
        <dbReference type="NCBIfam" id="TIGR01927"/>
    </source>
</evidence>
<dbReference type="Pfam" id="PF13378">
    <property type="entry name" value="MR_MLE_C"/>
    <property type="match status" value="1"/>
</dbReference>
<name>A0A1X7AMF9_9GAMM</name>
<dbReference type="EC" id="4.2.1.113" evidence="4"/>
<dbReference type="InterPro" id="IPR029017">
    <property type="entry name" value="Enolase-like_N"/>
</dbReference>
<dbReference type="EMBL" id="FWPT01000007">
    <property type="protein sequence ID" value="SMA49443.1"/>
    <property type="molecule type" value="Genomic_DNA"/>
</dbReference>
<dbReference type="Gene3D" id="3.20.20.120">
    <property type="entry name" value="Enolase-like C-terminal domain"/>
    <property type="match status" value="1"/>
</dbReference>
<keyword evidence="7" id="KW-1185">Reference proteome</keyword>
<dbReference type="RefSeq" id="WP_133060547.1">
    <property type="nucleotide sequence ID" value="NZ_CBCSCN010000007.1"/>
</dbReference>
<evidence type="ECO:0000256" key="3">
    <source>
        <dbReference type="ARBA" id="ARBA00023239"/>
    </source>
</evidence>
<evidence type="ECO:0000313" key="7">
    <source>
        <dbReference type="Proteomes" id="UP000196573"/>
    </source>
</evidence>
<dbReference type="InterPro" id="IPR036849">
    <property type="entry name" value="Enolase-like_C_sf"/>
</dbReference>
<dbReference type="GO" id="GO:0009234">
    <property type="term" value="P:menaquinone biosynthetic process"/>
    <property type="evidence" value="ECO:0007669"/>
    <property type="project" value="UniProtKB-UniRule"/>
</dbReference>
<dbReference type="Proteomes" id="UP000196573">
    <property type="component" value="Unassembled WGS sequence"/>
</dbReference>
<dbReference type="SFLD" id="SFLDS00001">
    <property type="entry name" value="Enolase"/>
    <property type="match status" value="1"/>
</dbReference>
<keyword evidence="2" id="KW-0460">Magnesium</keyword>
<dbReference type="NCBIfam" id="TIGR01927">
    <property type="entry name" value="menC_gam_Gplu"/>
    <property type="match status" value="1"/>
</dbReference>
<dbReference type="InterPro" id="IPR029065">
    <property type="entry name" value="Enolase_C-like"/>
</dbReference>
<dbReference type="SFLD" id="SFLDF00009">
    <property type="entry name" value="o-succinylbenzoate_synthase"/>
    <property type="match status" value="1"/>
</dbReference>
<gene>
    <name evidence="6" type="primary">menC</name>
    <name evidence="6" type="ORF">EHSB41UT_03263</name>
</gene>
<dbReference type="InterPro" id="IPR018110">
    <property type="entry name" value="Mandel_Rmase/mucon_lact_enz_CS"/>
</dbReference>
<dbReference type="GO" id="GO:0009063">
    <property type="term" value="P:amino acid catabolic process"/>
    <property type="evidence" value="ECO:0007669"/>
    <property type="project" value="InterPro"/>
</dbReference>
<dbReference type="GO" id="GO:0043748">
    <property type="term" value="F:O-succinylbenzoate synthase activity"/>
    <property type="evidence" value="ECO:0007669"/>
    <property type="project" value="UniProtKB-EC"/>
</dbReference>
<feature type="domain" description="Mandelate racemase/muconate lactonizing enzyme C-terminal" evidence="5">
    <location>
        <begin position="123"/>
        <end position="217"/>
    </location>
</feature>
<dbReference type="SUPFAM" id="SSF51604">
    <property type="entry name" value="Enolase C-terminal domain-like"/>
    <property type="match status" value="1"/>
</dbReference>
<evidence type="ECO:0000256" key="1">
    <source>
        <dbReference type="ARBA" id="ARBA00022723"/>
    </source>
</evidence>
<dbReference type="PROSITE" id="PS00909">
    <property type="entry name" value="MR_MLE_2"/>
    <property type="match status" value="1"/>
</dbReference>
<dbReference type="GO" id="GO:0046872">
    <property type="term" value="F:metal ion binding"/>
    <property type="evidence" value="ECO:0007669"/>
    <property type="project" value="UniProtKB-KW"/>
</dbReference>
<dbReference type="PANTHER" id="PTHR48073:SF2">
    <property type="entry name" value="O-SUCCINYLBENZOATE SYNTHASE"/>
    <property type="match status" value="1"/>
</dbReference>
<proteinExistence type="predicted"/>
<evidence type="ECO:0000259" key="5">
    <source>
        <dbReference type="SMART" id="SM00922"/>
    </source>
</evidence>
<accession>A0A1X7AMF9</accession>
<dbReference type="InterPro" id="IPR013342">
    <property type="entry name" value="Mandelate_racemase_C"/>
</dbReference>
<dbReference type="Gene3D" id="3.30.390.10">
    <property type="entry name" value="Enolase-like, N-terminal domain"/>
    <property type="match status" value="1"/>
</dbReference>
<keyword evidence="3 6" id="KW-0456">Lyase</keyword>
<organism evidence="6 7">
    <name type="scientific">Parendozoicomonas haliclonae</name>
    <dbReference type="NCBI Taxonomy" id="1960125"/>
    <lineage>
        <taxon>Bacteria</taxon>
        <taxon>Pseudomonadati</taxon>
        <taxon>Pseudomonadota</taxon>
        <taxon>Gammaproteobacteria</taxon>
        <taxon>Oceanospirillales</taxon>
        <taxon>Endozoicomonadaceae</taxon>
        <taxon>Parendozoicomonas</taxon>
    </lineage>
</organism>
<reference evidence="6 7" key="1">
    <citation type="submission" date="2017-03" db="EMBL/GenBank/DDBJ databases">
        <authorList>
            <person name="Afonso C.L."/>
            <person name="Miller P.J."/>
            <person name="Scott M.A."/>
            <person name="Spackman E."/>
            <person name="Goraichik I."/>
            <person name="Dimitrov K.M."/>
            <person name="Suarez D.L."/>
            <person name="Swayne D.E."/>
        </authorList>
    </citation>
    <scope>NUCLEOTIDE SEQUENCE [LARGE SCALE GENOMIC DNA]</scope>
    <source>
        <strain evidence="6">SB41UT1</strain>
    </source>
</reference>
<protein>
    <recommendedName>
        <fullName evidence="4">o-succinylbenzoate synthase</fullName>
        <ecNumber evidence="4">4.2.1.113</ecNumber>
    </recommendedName>
</protein>
<dbReference type="PANTHER" id="PTHR48073">
    <property type="entry name" value="O-SUCCINYLBENZOATE SYNTHASE-RELATED"/>
    <property type="match status" value="1"/>
</dbReference>
<dbReference type="SMART" id="SM00922">
    <property type="entry name" value="MR_MLE"/>
    <property type="match status" value="1"/>
</dbReference>
<sequence length="340" mass="36843">MAFEIVRWSLPIQISLPGCPEHCREGLLVRFHTSDDVVGFGDCCPLPGFSTETLAEAQQALMSACRRLASDQHLVDRCREHGVVATLGQYPSSVCFALESALTLNRSVSSVSLPECRLLTGSTDSIIQQAQRLGSRVSAVKLKVGRCAANDELALIHTLDSILGQAVKLRLDGNRGWNLSEAIEFTKQLPLHRIAFLEEPLRNPAELPTLFEHTGCPVALDESLQARFGGHQHLPQVFPGLAALVVKPTLSGGIHRSRELAWFAHSHGLELVLSSSYESNIGIETLRLLAEELAPATAPGLDTLSAFSGYLLKQPEGMPSHAVSSWAELTPVWSSSDSTL</sequence>
<dbReference type="InterPro" id="IPR041338">
    <property type="entry name" value="OSBS_N"/>
</dbReference>
<dbReference type="Pfam" id="PF21508">
    <property type="entry name" value="MenC_N"/>
    <property type="match status" value="1"/>
</dbReference>
<dbReference type="SFLD" id="SFLDG00180">
    <property type="entry name" value="muconate_cycloisomerase"/>
    <property type="match status" value="1"/>
</dbReference>
<dbReference type="AlphaFoldDB" id="A0A1X7AMF9"/>
<dbReference type="OrthoDB" id="3725747at2"/>